<dbReference type="Gene3D" id="3.30.450.20">
    <property type="entry name" value="PAS domain"/>
    <property type="match status" value="1"/>
</dbReference>
<dbReference type="OrthoDB" id="9793400at2"/>
<evidence type="ECO:0008006" key="3">
    <source>
        <dbReference type="Google" id="ProtNLM"/>
    </source>
</evidence>
<dbReference type="EMBL" id="CP016287">
    <property type="protein sequence ID" value="ANP89230.1"/>
    <property type="molecule type" value="Genomic_DNA"/>
</dbReference>
<gene>
    <name evidence="1" type="ORF">BA011_25900</name>
</gene>
<geneLocation type="plasmid" evidence="1 2">
    <name>unnamed1</name>
</geneLocation>
<protein>
    <recommendedName>
        <fullName evidence="3">PAS domain-containing protein</fullName>
    </recommendedName>
</protein>
<dbReference type="AlphaFoldDB" id="A0A1B1CHI3"/>
<proteinExistence type="predicted"/>
<dbReference type="Proteomes" id="UP000092691">
    <property type="component" value="Plasmid unnamed1"/>
</dbReference>
<evidence type="ECO:0000313" key="2">
    <source>
        <dbReference type="Proteomes" id="UP000092691"/>
    </source>
</evidence>
<evidence type="ECO:0000313" key="1">
    <source>
        <dbReference type="EMBL" id="ANP89230.1"/>
    </source>
</evidence>
<keyword evidence="1" id="KW-0614">Plasmid</keyword>
<reference evidence="1 2" key="1">
    <citation type="submission" date="2016-06" db="EMBL/GenBank/DDBJ databases">
        <title>Microsymbionts genomes from the relict species Vavilovia formosa.</title>
        <authorList>
            <person name="Chirak E."/>
            <person name="Kimeklis A."/>
            <person name="Andronov E."/>
        </authorList>
    </citation>
    <scope>NUCLEOTIDE SEQUENCE [LARGE SCALE GENOMIC DNA]</scope>
    <source>
        <strain evidence="1 2">Vaf10</strain>
        <plasmid evidence="2">Plasmid unnamed1</plasmid>
    </source>
</reference>
<name>A0A1B1CHI3_RHILE</name>
<sequence length="61" mass="7072">MDDRYRALVDGITDYAIWNAGTRVRKDGTRFWAHVVIDAIRDRNGDRLGFYLDNPTCVRAL</sequence>
<dbReference type="InterPro" id="IPR035965">
    <property type="entry name" value="PAS-like_dom_sf"/>
</dbReference>
<accession>A0A1B1CHI3</accession>
<organism evidence="1 2">
    <name type="scientific">Rhizobium leguminosarum</name>
    <dbReference type="NCBI Taxonomy" id="384"/>
    <lineage>
        <taxon>Bacteria</taxon>
        <taxon>Pseudomonadati</taxon>
        <taxon>Pseudomonadota</taxon>
        <taxon>Alphaproteobacteria</taxon>
        <taxon>Hyphomicrobiales</taxon>
        <taxon>Rhizobiaceae</taxon>
        <taxon>Rhizobium/Agrobacterium group</taxon>
        <taxon>Rhizobium</taxon>
    </lineage>
</organism>
<dbReference type="SUPFAM" id="SSF55785">
    <property type="entry name" value="PYP-like sensor domain (PAS domain)"/>
    <property type="match status" value="1"/>
</dbReference>